<organism evidence="2 3">
    <name type="scientific">Treponema brennaborense (strain DSM 12168 / CIP 105900 / DD5/3)</name>
    <dbReference type="NCBI Taxonomy" id="906968"/>
    <lineage>
        <taxon>Bacteria</taxon>
        <taxon>Pseudomonadati</taxon>
        <taxon>Spirochaetota</taxon>
        <taxon>Spirochaetia</taxon>
        <taxon>Spirochaetales</taxon>
        <taxon>Treponemataceae</taxon>
        <taxon>Treponema</taxon>
    </lineage>
</organism>
<dbReference type="EMBL" id="CP002696">
    <property type="protein sequence ID" value="AEE17150.1"/>
    <property type="molecule type" value="Genomic_DNA"/>
</dbReference>
<evidence type="ECO:0000256" key="1">
    <source>
        <dbReference type="SAM" id="SignalP"/>
    </source>
</evidence>
<evidence type="ECO:0000313" key="3">
    <source>
        <dbReference type="Proteomes" id="UP000006546"/>
    </source>
</evidence>
<dbReference type="eggNOG" id="ENOG502ZFEP">
    <property type="taxonomic scope" value="Bacteria"/>
</dbReference>
<accession>F4LQE1</accession>
<gene>
    <name evidence="2" type="ordered locus">Trebr_1728</name>
</gene>
<reference evidence="3" key="1">
    <citation type="submission" date="2011-04" db="EMBL/GenBank/DDBJ databases">
        <title>The complete genome of Treponema brennaborense DSM 12168.</title>
        <authorList>
            <person name="Lucas S."/>
            <person name="Han J."/>
            <person name="Lapidus A."/>
            <person name="Bruce D."/>
            <person name="Goodwin L."/>
            <person name="Pitluck S."/>
            <person name="Peters L."/>
            <person name="Kyrpides N."/>
            <person name="Mavromatis K."/>
            <person name="Ivanova N."/>
            <person name="Mikhailova N."/>
            <person name="Pagani I."/>
            <person name="Teshima H."/>
            <person name="Detter J.C."/>
            <person name="Tapia R."/>
            <person name="Han C."/>
            <person name="Land M."/>
            <person name="Hauser L."/>
            <person name="Markowitz V."/>
            <person name="Cheng J.-F."/>
            <person name="Hugenholtz P."/>
            <person name="Woyke T."/>
            <person name="Wu D."/>
            <person name="Gronow S."/>
            <person name="Wellnitz S."/>
            <person name="Brambilla E."/>
            <person name="Klenk H.-P."/>
            <person name="Eisen J.A."/>
        </authorList>
    </citation>
    <scope>NUCLEOTIDE SEQUENCE [LARGE SCALE GENOMIC DNA]</scope>
    <source>
        <strain evidence="3">DSM 12168 / CIP 105900 / DD5/3</strain>
    </source>
</reference>
<protein>
    <submittedName>
        <fullName evidence="2">Uncharacterized protein</fullName>
    </submittedName>
</protein>
<sequence>MEVRFLYKRMILGAVCALTLAAAVFADVEKRQGNFVVRLIESAGSFALRYDSGTGKPVSFLSANENGLSSFFAVKIDNTVYKLNRDSSVPCIAEETEGGVRFTYTVKGKAEIAIDFSFCPEFDGISRSVVKVDVTVGNISSKAQFVSVKGIFDTVLGESTGTHFSTARRSAVNAELDMETLASDKWLRSANEKYAVQFLVYGTEITVPLSVSVANKDVLSDTVWKPVIKTGRSFNSVFSYNNSAAGIFWNPISLTPMTRSSVRFYISLAAAGEVPADSRFLGEAESTDSHLNENDEVVYRDEHGTTYTVGALTDEQLDPAYIEDLLLRIRRLESDPESAEQIEILRLNAELDAILEKIRRLQ</sequence>
<dbReference type="STRING" id="906968.Trebr_1728"/>
<keyword evidence="3" id="KW-1185">Reference proteome</keyword>
<feature type="chain" id="PRO_5005676699" evidence="1">
    <location>
        <begin position="27"/>
        <end position="362"/>
    </location>
</feature>
<dbReference type="KEGG" id="tbe:Trebr_1728"/>
<feature type="signal peptide" evidence="1">
    <location>
        <begin position="1"/>
        <end position="26"/>
    </location>
</feature>
<proteinExistence type="predicted"/>
<dbReference type="OrthoDB" id="357056at2"/>
<dbReference type="AlphaFoldDB" id="F4LQE1"/>
<evidence type="ECO:0000313" key="2">
    <source>
        <dbReference type="EMBL" id="AEE17150.1"/>
    </source>
</evidence>
<keyword evidence="1" id="KW-0732">Signal</keyword>
<dbReference type="Proteomes" id="UP000006546">
    <property type="component" value="Chromosome"/>
</dbReference>
<dbReference type="RefSeq" id="WP_013758855.1">
    <property type="nucleotide sequence ID" value="NC_015500.1"/>
</dbReference>
<dbReference type="HOGENOM" id="CLU_780620_0_0_12"/>
<name>F4LQE1_TREBD</name>